<reference evidence="1" key="2">
    <citation type="submission" date="2023-07" db="EMBL/GenBank/DDBJ databases">
        <authorList>
            <person name="Shen H."/>
        </authorList>
    </citation>
    <scope>NUCLEOTIDE SEQUENCE</scope>
    <source>
        <strain evidence="1">TNR-22</strain>
    </source>
</reference>
<sequence length="305" mass="32187">MSEFRFAAVDWGTSSFRLWLMTADGRVLGERRSHEGMTSARESGFAAVLDSHLAALEVASDLPVLICGMAGARQGWQEAGYIEVPAALDAIGQAAIRIEKTERDIRILPGLCQRQPWFDVMRGEETQLLGAIAGGLPDECLVVMPGTHSKWVHIQAGRVQTFSTFMTGELFAAISGHTILSHTVNGSSGAKATMPCFADAVRRSVASPARLTQALFAIRAQGLLASVSPEEAEATLSGLLIGEEIAGGLGMAPHGLPVALVASGRHAELYQAALTAAGLSPHIVDADAVVQTGLLSAARTIWHKN</sequence>
<dbReference type="Gene3D" id="3.30.420.300">
    <property type="entry name" value="2-keto-3-deoxy-galactonokinase, substrate binding domain"/>
    <property type="match status" value="1"/>
</dbReference>
<name>A0ABT8YG22_9HYPH</name>
<evidence type="ECO:0000313" key="1">
    <source>
        <dbReference type="EMBL" id="MDO6962625.1"/>
    </source>
</evidence>
<dbReference type="Proteomes" id="UP001174932">
    <property type="component" value="Unassembled WGS sequence"/>
</dbReference>
<gene>
    <name evidence="1" type="ORF">Q4481_01575</name>
</gene>
<dbReference type="InterPro" id="IPR007729">
    <property type="entry name" value="DGOK"/>
</dbReference>
<dbReference type="Pfam" id="PF05035">
    <property type="entry name" value="DGOK"/>
    <property type="match status" value="1"/>
</dbReference>
<proteinExistence type="predicted"/>
<evidence type="ECO:0000313" key="2">
    <source>
        <dbReference type="Proteomes" id="UP001174932"/>
    </source>
</evidence>
<dbReference type="Gene3D" id="3.30.420.310">
    <property type="entry name" value="2-keto-3-deoxy-galactonokinase, C-terminal domain"/>
    <property type="match status" value="1"/>
</dbReference>
<dbReference type="InterPro" id="IPR042258">
    <property type="entry name" value="DGOK_N"/>
</dbReference>
<accession>A0ABT8YG22</accession>
<dbReference type="CDD" id="cd24012">
    <property type="entry name" value="ASKHA_NBD_KDGal-kinase"/>
    <property type="match status" value="1"/>
</dbReference>
<comment type="caution">
    <text evidence="1">The sequence shown here is derived from an EMBL/GenBank/DDBJ whole genome shotgun (WGS) entry which is preliminary data.</text>
</comment>
<protein>
    <submittedName>
        <fullName evidence="1">2-dehydro-3-deoxygalactonokinase</fullName>
    </submittedName>
</protein>
<organism evidence="1 2">
    <name type="scientific">Rhizobium alvei</name>
    <dbReference type="NCBI Taxonomy" id="1132659"/>
    <lineage>
        <taxon>Bacteria</taxon>
        <taxon>Pseudomonadati</taxon>
        <taxon>Pseudomonadota</taxon>
        <taxon>Alphaproteobacteria</taxon>
        <taxon>Hyphomicrobiales</taxon>
        <taxon>Rhizobiaceae</taxon>
        <taxon>Rhizobium/Agrobacterium group</taxon>
        <taxon>Rhizobium</taxon>
    </lineage>
</organism>
<reference evidence="1" key="1">
    <citation type="journal article" date="2015" name="Int. J. Syst. Evol. Microbiol.">
        <title>Rhizobium alvei sp. nov., isolated from a freshwater river.</title>
        <authorList>
            <person name="Sheu S.Y."/>
            <person name="Huang H.W."/>
            <person name="Young C.C."/>
            <person name="Chen W.M."/>
        </authorList>
    </citation>
    <scope>NUCLEOTIDE SEQUENCE</scope>
    <source>
        <strain evidence="1">TNR-22</strain>
    </source>
</reference>
<dbReference type="InterPro" id="IPR042257">
    <property type="entry name" value="DGOK_C"/>
</dbReference>
<keyword evidence="2" id="KW-1185">Reference proteome</keyword>
<dbReference type="EMBL" id="JAUOZU010000001">
    <property type="protein sequence ID" value="MDO6962625.1"/>
    <property type="molecule type" value="Genomic_DNA"/>
</dbReference>
<dbReference type="RefSeq" id="WP_304374509.1">
    <property type="nucleotide sequence ID" value="NZ_JAUOZU010000001.1"/>
</dbReference>